<reference evidence="6" key="1">
    <citation type="journal article" date="2019" name="Int. J. Syst. Evol. Microbiol.">
        <title>The Global Catalogue of Microorganisms (GCM) 10K type strain sequencing project: providing services to taxonomists for standard genome sequencing and annotation.</title>
        <authorList>
            <consortium name="The Broad Institute Genomics Platform"/>
            <consortium name="The Broad Institute Genome Sequencing Center for Infectious Disease"/>
            <person name="Wu L."/>
            <person name="Ma J."/>
        </authorList>
    </citation>
    <scope>NUCLEOTIDE SEQUENCE [LARGE SCALE GENOMIC DNA]</scope>
    <source>
        <strain evidence="6">NBRC 108725</strain>
    </source>
</reference>
<evidence type="ECO:0000256" key="2">
    <source>
        <dbReference type="ARBA" id="ARBA00023002"/>
    </source>
</evidence>
<organism evidence="5 6">
    <name type="scientific">Naasia aerilata</name>
    <dbReference type="NCBI Taxonomy" id="1162966"/>
    <lineage>
        <taxon>Bacteria</taxon>
        <taxon>Bacillati</taxon>
        <taxon>Actinomycetota</taxon>
        <taxon>Actinomycetes</taxon>
        <taxon>Micrococcales</taxon>
        <taxon>Microbacteriaceae</taxon>
        <taxon>Naasia</taxon>
    </lineage>
</organism>
<dbReference type="PANTHER" id="PTHR48105">
    <property type="entry name" value="THIOREDOXIN REDUCTASE 1-RELATED-RELATED"/>
    <property type="match status" value="1"/>
</dbReference>
<dbReference type="EMBL" id="AP027731">
    <property type="protein sequence ID" value="BDZ46059.1"/>
    <property type="molecule type" value="Genomic_DNA"/>
</dbReference>
<evidence type="ECO:0000256" key="1">
    <source>
        <dbReference type="ARBA" id="ARBA00022630"/>
    </source>
</evidence>
<dbReference type="SUPFAM" id="SSF51905">
    <property type="entry name" value="FAD/NAD(P)-binding domain"/>
    <property type="match status" value="1"/>
</dbReference>
<dbReference type="InterPro" id="IPR023753">
    <property type="entry name" value="FAD/NAD-binding_dom"/>
</dbReference>
<evidence type="ECO:0000259" key="4">
    <source>
        <dbReference type="Pfam" id="PF07992"/>
    </source>
</evidence>
<dbReference type="Proteomes" id="UP001321498">
    <property type="component" value="Chromosome"/>
</dbReference>
<gene>
    <name evidence="5" type="ORF">GCM10025866_19680</name>
</gene>
<feature type="domain" description="FAD/NAD(P)-binding" evidence="4">
    <location>
        <begin position="238"/>
        <end position="410"/>
    </location>
</feature>
<dbReference type="InterPro" id="IPR036188">
    <property type="entry name" value="FAD/NAD-bd_sf"/>
</dbReference>
<comment type="catalytic activity">
    <reaction evidence="3">
        <text>[thioredoxin]-dithiol + NADP(+) = [thioredoxin]-disulfide + NADPH + H(+)</text>
        <dbReference type="Rhea" id="RHEA:20345"/>
        <dbReference type="Rhea" id="RHEA-COMP:10698"/>
        <dbReference type="Rhea" id="RHEA-COMP:10700"/>
        <dbReference type="ChEBI" id="CHEBI:15378"/>
        <dbReference type="ChEBI" id="CHEBI:29950"/>
        <dbReference type="ChEBI" id="CHEBI:50058"/>
        <dbReference type="ChEBI" id="CHEBI:57783"/>
        <dbReference type="ChEBI" id="CHEBI:58349"/>
        <dbReference type="EC" id="1.8.1.9"/>
    </reaction>
</comment>
<protein>
    <recommendedName>
        <fullName evidence="4">FAD/NAD(P)-binding domain-containing protein</fullName>
    </recommendedName>
</protein>
<evidence type="ECO:0000256" key="3">
    <source>
        <dbReference type="ARBA" id="ARBA00048132"/>
    </source>
</evidence>
<dbReference type="InterPro" id="IPR050097">
    <property type="entry name" value="Ferredoxin-NADP_redctase_2"/>
</dbReference>
<accession>A0ABN6XMD2</accession>
<dbReference type="Gene3D" id="3.50.50.60">
    <property type="entry name" value="FAD/NAD(P)-binding domain"/>
    <property type="match status" value="2"/>
</dbReference>
<evidence type="ECO:0000313" key="6">
    <source>
        <dbReference type="Proteomes" id="UP001321498"/>
    </source>
</evidence>
<dbReference type="PRINTS" id="PR00469">
    <property type="entry name" value="PNDRDTASEII"/>
</dbReference>
<proteinExistence type="predicted"/>
<dbReference type="Pfam" id="PF07992">
    <property type="entry name" value="Pyr_redox_2"/>
    <property type="match status" value="1"/>
</dbReference>
<evidence type="ECO:0000313" key="5">
    <source>
        <dbReference type="EMBL" id="BDZ46059.1"/>
    </source>
</evidence>
<keyword evidence="1" id="KW-0285">Flavoprotein</keyword>
<keyword evidence="2" id="KW-0560">Oxidoreductase</keyword>
<name>A0ABN6XMD2_9MICO</name>
<keyword evidence="6" id="KW-1185">Reference proteome</keyword>
<sequence>MASGEETRPAILVAGVSEGMRADVLRELERRYAADYRILSVATPEAADRLRELAAKGERLALLLADDPQPGSSPTSVFAAARRLFPEGRRGRLIEWGGWADPDVTRTVLAAMGEGLIEYYVLRPGPSPDESFHRSVIEFLLEWMRTVGGRRDLTLVGEDTQPRTHQLRSLVARSGVSSRYVDPSTEAGRAVLAAEHLEYAGVPLVRLGDGRVLSDPTNTELFAAYGLSTELPAEQPVDVAIVGAGPGGLAAAVYAASEGLATLVLERDAVGGQAGSSSLIRNYLGFSRGVSGTELAQRAYQQAWVFGARFAQTREVTGMTIGDVFRLRVDGGEELRARTVVLATGVSYRRLDLGSLSPFVGASVFYGASAVEARGQAGRTVHVIGGGNSAGQAALHLARYAADVSIVVRGRDSPRACRAT</sequence>
<dbReference type="PRINTS" id="PR00368">
    <property type="entry name" value="FADPNR"/>
</dbReference>